<evidence type="ECO:0000256" key="5">
    <source>
        <dbReference type="SAM" id="MobiDB-lite"/>
    </source>
</evidence>
<gene>
    <name evidence="8" type="ORF">DAKH74_018000</name>
</gene>
<evidence type="ECO:0000256" key="4">
    <source>
        <dbReference type="ARBA" id="ARBA00023136"/>
    </source>
</evidence>
<protein>
    <recommendedName>
        <fullName evidence="7">MARVEL domain-containing protein</fullName>
    </recommendedName>
</protein>
<feature type="compositionally biased region" description="Low complexity" evidence="5">
    <location>
        <begin position="228"/>
        <end position="237"/>
    </location>
</feature>
<dbReference type="Proteomes" id="UP001377567">
    <property type="component" value="Unassembled WGS sequence"/>
</dbReference>
<evidence type="ECO:0000313" key="8">
    <source>
        <dbReference type="EMBL" id="GMM55184.1"/>
    </source>
</evidence>
<dbReference type="PANTHER" id="PTHR37451">
    <property type="entry name" value="MARVEL DOMAIN"/>
    <property type="match status" value="1"/>
</dbReference>
<dbReference type="InterPro" id="IPR008253">
    <property type="entry name" value="Marvel"/>
</dbReference>
<comment type="caution">
    <text evidence="8">The sequence shown here is derived from an EMBL/GenBank/DDBJ whole genome shotgun (WGS) entry which is preliminary data.</text>
</comment>
<keyword evidence="4 6" id="KW-0472">Membrane</keyword>
<evidence type="ECO:0000259" key="7">
    <source>
        <dbReference type="Pfam" id="PF01284"/>
    </source>
</evidence>
<comment type="subcellular location">
    <subcellularLocation>
        <location evidence="1">Membrane</location>
        <topology evidence="1">Multi-pass membrane protein</topology>
    </subcellularLocation>
</comment>
<sequence>MNTHFNKNGNRSCLKLTGYATLRFFQFASAVLVMSLIAYAIHAYDFHGSKKTNFVLSVGVIGLFYNIALFFLAIAVPKLVYAGVYIFWEVVMCLLWFCAFIVDAKVQGDHSCKIKHTDVYKPKYGSEEAYNESAGEYNPFTHKYTTKAEKTACQSAKASIAFAGLSWALFLISSVFIGVNIMKPIMAQYGTAGLWKSGSSMGTRLDRASALTLVDPVEGAFAQDDVEAAQAPAATDAADQHTASDNDNASYGDDKSEASAEPAQA</sequence>
<name>A0AAV5RU63_MAUHU</name>
<evidence type="ECO:0000313" key="9">
    <source>
        <dbReference type="Proteomes" id="UP001377567"/>
    </source>
</evidence>
<feature type="transmembrane region" description="Helical" evidence="6">
    <location>
        <begin position="160"/>
        <end position="182"/>
    </location>
</feature>
<keyword evidence="2 6" id="KW-0812">Transmembrane</keyword>
<feature type="transmembrane region" description="Helical" evidence="6">
    <location>
        <begin position="54"/>
        <end position="76"/>
    </location>
</feature>
<reference evidence="8 9" key="1">
    <citation type="journal article" date="2023" name="Elife">
        <title>Identification of key yeast species and microbe-microbe interactions impacting larval growth of Drosophila in the wild.</title>
        <authorList>
            <person name="Mure A."/>
            <person name="Sugiura Y."/>
            <person name="Maeda R."/>
            <person name="Honda K."/>
            <person name="Sakurai N."/>
            <person name="Takahashi Y."/>
            <person name="Watada M."/>
            <person name="Katoh T."/>
            <person name="Gotoh A."/>
            <person name="Gotoh Y."/>
            <person name="Taniguchi I."/>
            <person name="Nakamura K."/>
            <person name="Hayashi T."/>
            <person name="Katayama T."/>
            <person name="Uemura T."/>
            <person name="Hattori Y."/>
        </authorList>
    </citation>
    <scope>NUCLEOTIDE SEQUENCE [LARGE SCALE GENOMIC DNA]</scope>
    <source>
        <strain evidence="8 9">KH-74</strain>
    </source>
</reference>
<evidence type="ECO:0000256" key="6">
    <source>
        <dbReference type="SAM" id="Phobius"/>
    </source>
</evidence>
<dbReference type="PANTHER" id="PTHR37451:SF1">
    <property type="entry name" value="MARVEL DOMAIN-CONTAINING PROTEIN"/>
    <property type="match status" value="1"/>
</dbReference>
<evidence type="ECO:0000256" key="3">
    <source>
        <dbReference type="ARBA" id="ARBA00022989"/>
    </source>
</evidence>
<dbReference type="GO" id="GO:0016020">
    <property type="term" value="C:membrane"/>
    <property type="evidence" value="ECO:0007669"/>
    <property type="project" value="UniProtKB-SubCell"/>
</dbReference>
<dbReference type="EMBL" id="BTGD01000005">
    <property type="protein sequence ID" value="GMM55184.1"/>
    <property type="molecule type" value="Genomic_DNA"/>
</dbReference>
<dbReference type="AlphaFoldDB" id="A0AAV5RU63"/>
<accession>A0AAV5RU63</accession>
<feature type="transmembrane region" description="Helical" evidence="6">
    <location>
        <begin position="82"/>
        <end position="102"/>
    </location>
</feature>
<dbReference type="Pfam" id="PF01284">
    <property type="entry name" value="MARVEL"/>
    <property type="match status" value="1"/>
</dbReference>
<proteinExistence type="predicted"/>
<organism evidence="8 9">
    <name type="scientific">Maudiozyma humilis</name>
    <name type="common">Sour dough yeast</name>
    <name type="synonym">Kazachstania humilis</name>
    <dbReference type="NCBI Taxonomy" id="51915"/>
    <lineage>
        <taxon>Eukaryota</taxon>
        <taxon>Fungi</taxon>
        <taxon>Dikarya</taxon>
        <taxon>Ascomycota</taxon>
        <taxon>Saccharomycotina</taxon>
        <taxon>Saccharomycetes</taxon>
        <taxon>Saccharomycetales</taxon>
        <taxon>Saccharomycetaceae</taxon>
        <taxon>Maudiozyma</taxon>
    </lineage>
</organism>
<keyword evidence="3 6" id="KW-1133">Transmembrane helix</keyword>
<evidence type="ECO:0000256" key="2">
    <source>
        <dbReference type="ARBA" id="ARBA00022692"/>
    </source>
</evidence>
<feature type="region of interest" description="Disordered" evidence="5">
    <location>
        <begin position="224"/>
        <end position="265"/>
    </location>
</feature>
<feature type="transmembrane region" description="Helical" evidence="6">
    <location>
        <begin position="24"/>
        <end position="42"/>
    </location>
</feature>
<evidence type="ECO:0000256" key="1">
    <source>
        <dbReference type="ARBA" id="ARBA00004141"/>
    </source>
</evidence>
<feature type="domain" description="MARVEL" evidence="7">
    <location>
        <begin position="21"/>
        <end position="176"/>
    </location>
</feature>
<keyword evidence="9" id="KW-1185">Reference proteome</keyword>